<dbReference type="SUPFAM" id="SSF51735">
    <property type="entry name" value="NAD(P)-binding Rossmann-fold domains"/>
    <property type="match status" value="1"/>
</dbReference>
<dbReference type="Pfam" id="PF13561">
    <property type="entry name" value="adh_short_C2"/>
    <property type="match status" value="1"/>
</dbReference>
<name>A0ABU1T6D3_9SPHI</name>
<evidence type="ECO:0000256" key="1">
    <source>
        <dbReference type="ARBA" id="ARBA00006484"/>
    </source>
</evidence>
<dbReference type="EC" id="1.1.1.100" evidence="3"/>
<evidence type="ECO:0000313" key="3">
    <source>
        <dbReference type="EMBL" id="MDR6940849.1"/>
    </source>
</evidence>
<dbReference type="RefSeq" id="WP_310091979.1">
    <property type="nucleotide sequence ID" value="NZ_JAVDUU010000001.1"/>
</dbReference>
<dbReference type="PANTHER" id="PTHR48107:SF7">
    <property type="entry name" value="RE15974P"/>
    <property type="match status" value="1"/>
</dbReference>
<dbReference type="PRINTS" id="PR00081">
    <property type="entry name" value="GDHRDH"/>
</dbReference>
<comment type="similarity">
    <text evidence="1">Belongs to the short-chain dehydrogenases/reductases (SDR) family.</text>
</comment>
<gene>
    <name evidence="3" type="ORF">J2W55_000677</name>
</gene>
<dbReference type="EMBL" id="JAVDUU010000001">
    <property type="protein sequence ID" value="MDR6940849.1"/>
    <property type="molecule type" value="Genomic_DNA"/>
</dbReference>
<accession>A0ABU1T6D3</accession>
<comment type="caution">
    <text evidence="3">The sequence shown here is derived from an EMBL/GenBank/DDBJ whole genome shotgun (WGS) entry which is preliminary data.</text>
</comment>
<evidence type="ECO:0000256" key="2">
    <source>
        <dbReference type="ARBA" id="ARBA00023002"/>
    </source>
</evidence>
<dbReference type="InterPro" id="IPR002347">
    <property type="entry name" value="SDR_fam"/>
</dbReference>
<keyword evidence="4" id="KW-1185">Reference proteome</keyword>
<proteinExistence type="inferred from homology"/>
<reference evidence="3 4" key="1">
    <citation type="submission" date="2023-07" db="EMBL/GenBank/DDBJ databases">
        <title>Sorghum-associated microbial communities from plants grown in Nebraska, USA.</title>
        <authorList>
            <person name="Schachtman D."/>
        </authorList>
    </citation>
    <scope>NUCLEOTIDE SEQUENCE [LARGE SCALE GENOMIC DNA]</scope>
    <source>
        <strain evidence="3 4">3262</strain>
    </source>
</reference>
<protein>
    <submittedName>
        <fullName evidence="3">3-oxoacyl-[acyl-carrier protein] reductase</fullName>
        <ecNumber evidence="3">1.1.1.100</ecNumber>
    </submittedName>
</protein>
<sequence length="250" mass="26561">MKQLKNKVALITDASRGIGKAIALRFAKLGADILVNYHSDKAAAEDVVSQIENYGVKAVALKADISKTNEINEMFASAMSVFGKIDIVVVNAGLELTGVPVTDYSEDQFDRLFNTNTKGAFFTMQAAARQIADNGRIIYISFSTTGLPNPGYALHGGSKIAPLYLVQVMAKELGKKGITVNAILPTATEGAGIHTRVKVDAPIRQMIPNFYPMGRMGTPEDVANVAEFFAGELASFVSGQQLLVSGGASA</sequence>
<dbReference type="Proteomes" id="UP001247620">
    <property type="component" value="Unassembled WGS sequence"/>
</dbReference>
<dbReference type="InterPro" id="IPR036291">
    <property type="entry name" value="NAD(P)-bd_dom_sf"/>
</dbReference>
<dbReference type="Gene3D" id="3.40.50.720">
    <property type="entry name" value="NAD(P)-binding Rossmann-like Domain"/>
    <property type="match status" value="1"/>
</dbReference>
<evidence type="ECO:0000313" key="4">
    <source>
        <dbReference type="Proteomes" id="UP001247620"/>
    </source>
</evidence>
<keyword evidence="2 3" id="KW-0560">Oxidoreductase</keyword>
<organism evidence="3 4">
    <name type="scientific">Mucilaginibacter pocheonensis</name>
    <dbReference type="NCBI Taxonomy" id="398050"/>
    <lineage>
        <taxon>Bacteria</taxon>
        <taxon>Pseudomonadati</taxon>
        <taxon>Bacteroidota</taxon>
        <taxon>Sphingobacteriia</taxon>
        <taxon>Sphingobacteriales</taxon>
        <taxon>Sphingobacteriaceae</taxon>
        <taxon>Mucilaginibacter</taxon>
    </lineage>
</organism>
<dbReference type="PANTHER" id="PTHR48107">
    <property type="entry name" value="NADPH-DEPENDENT ALDEHYDE REDUCTASE-LIKE PROTEIN, CHLOROPLASTIC-RELATED"/>
    <property type="match status" value="1"/>
</dbReference>
<dbReference type="GO" id="GO:0004316">
    <property type="term" value="F:3-oxoacyl-[acyl-carrier-protein] reductase (NADPH) activity"/>
    <property type="evidence" value="ECO:0007669"/>
    <property type="project" value="UniProtKB-EC"/>
</dbReference>